<keyword evidence="4" id="KW-1185">Reference proteome</keyword>
<gene>
    <name evidence="3" type="ORF">FHX76_001598</name>
</gene>
<dbReference type="AlphaFoldDB" id="A0A7X5R120"/>
<protein>
    <submittedName>
        <fullName evidence="3">Uncharacterized protein YndB with AHSA1/START domain</fullName>
    </submittedName>
</protein>
<comment type="similarity">
    <text evidence="1">Belongs to the AHA1 family.</text>
</comment>
<evidence type="ECO:0000313" key="3">
    <source>
        <dbReference type="EMBL" id="NIH53730.1"/>
    </source>
</evidence>
<dbReference type="Proteomes" id="UP000541033">
    <property type="component" value="Unassembled WGS sequence"/>
</dbReference>
<feature type="domain" description="Activator of Hsp90 ATPase homologue 1/2-like C-terminal" evidence="2">
    <location>
        <begin position="37"/>
        <end position="157"/>
    </location>
</feature>
<proteinExistence type="inferred from homology"/>
<evidence type="ECO:0000313" key="4">
    <source>
        <dbReference type="Proteomes" id="UP000541033"/>
    </source>
</evidence>
<reference evidence="3 4" key="1">
    <citation type="submission" date="2020-02" db="EMBL/GenBank/DDBJ databases">
        <title>Sequencing the genomes of 1000 actinobacteria strains.</title>
        <authorList>
            <person name="Klenk H.-P."/>
        </authorList>
    </citation>
    <scope>NUCLEOTIDE SEQUENCE [LARGE SCALE GENOMIC DNA]</scope>
    <source>
        <strain evidence="3 4">DSM 27960</strain>
    </source>
</reference>
<evidence type="ECO:0000256" key="1">
    <source>
        <dbReference type="ARBA" id="ARBA00006817"/>
    </source>
</evidence>
<dbReference type="EMBL" id="JAAMOX010000001">
    <property type="protein sequence ID" value="NIH53730.1"/>
    <property type="molecule type" value="Genomic_DNA"/>
</dbReference>
<name>A0A7X5R120_9MICO</name>
<evidence type="ECO:0000259" key="2">
    <source>
        <dbReference type="Pfam" id="PF08327"/>
    </source>
</evidence>
<dbReference type="InterPro" id="IPR023393">
    <property type="entry name" value="START-like_dom_sf"/>
</dbReference>
<dbReference type="SUPFAM" id="SSF55961">
    <property type="entry name" value="Bet v1-like"/>
    <property type="match status" value="2"/>
</dbReference>
<organism evidence="3 4">
    <name type="scientific">Lysinibacter cavernae</name>
    <dbReference type="NCBI Taxonomy" id="1640652"/>
    <lineage>
        <taxon>Bacteria</taxon>
        <taxon>Bacillati</taxon>
        <taxon>Actinomycetota</taxon>
        <taxon>Actinomycetes</taxon>
        <taxon>Micrococcales</taxon>
        <taxon>Microbacteriaceae</taxon>
        <taxon>Lysinibacter</taxon>
    </lineage>
</organism>
<dbReference type="Gene3D" id="3.30.530.20">
    <property type="match status" value="2"/>
</dbReference>
<accession>A0A7X5R120</accession>
<dbReference type="Pfam" id="PF08327">
    <property type="entry name" value="AHSA1"/>
    <property type="match status" value="1"/>
</dbReference>
<comment type="caution">
    <text evidence="3">The sequence shown here is derived from an EMBL/GenBank/DDBJ whole genome shotgun (WGS) entry which is preliminary data.</text>
</comment>
<sequence length="401" mass="43193">MMIQTQQHIDAVKRTVAAGVKAGRDTREVILIRILAAPVGRVWEAVTSGEHIGRWFAPISGSLRPEGTYQIEGNAGGEILSCDPPGGVTRAGSFSATWEFGDDVSWIRVAVEPGADDSTLLTLEHVAHVEEGRWLEFGPGAVGVGWELGLVGLVEYLANGSQREIRTEGERWAGSEDGRNFIGHSSEFWGEASAASGTPVDEALAAAARTTAFYTGADSAEATEGIGDLSEAPLLDAGWVEGSNRSAVDLSIVLPLRADELWPWITEPKLLRRWSPVVPDRPFVSLSPVTSRESPAADPVDATVVDLEPPHRLSHRWGGDLLTWTIAPDPENEQASSVLSLRQTLGDAEFSAMMLAGWHVCLATLSAHLEGKPVHRVVGDDALAHGWDGLRERYSIHLTKE</sequence>
<dbReference type="InterPro" id="IPR013538">
    <property type="entry name" value="ASHA1/2-like_C"/>
</dbReference>
<dbReference type="RefSeq" id="WP_208402467.1">
    <property type="nucleotide sequence ID" value="NZ_JAAMOX010000001.1"/>
</dbReference>